<keyword evidence="2" id="KW-1185">Reference proteome</keyword>
<sequence>MVIKVITKSEGWRVTRTCRVLSNVIRLVLDPFFERKGLLEELIECSRCPRLQINTDFYFQKNETIFVNFSSGKRYLCYVRRESSYNLQKVRISRPVLWARRSFDFVVLTKQLTCRLCAAAVFLLLGRIGGWSRREIARFALSLARSAKAQRYNERLARRRSGRPPPPHIAAAIYHLRQIPSRIESVVSNVRPLPAIYFRYLGGAGTPAASFQPLRRVNRA</sequence>
<dbReference type="AlphaFoldDB" id="A0A4C1W7Y3"/>
<dbReference type="EMBL" id="BGZK01000502">
    <property type="protein sequence ID" value="GBP47486.1"/>
    <property type="molecule type" value="Genomic_DNA"/>
</dbReference>
<comment type="caution">
    <text evidence="1">The sequence shown here is derived from an EMBL/GenBank/DDBJ whole genome shotgun (WGS) entry which is preliminary data.</text>
</comment>
<evidence type="ECO:0000313" key="1">
    <source>
        <dbReference type="EMBL" id="GBP47486.1"/>
    </source>
</evidence>
<reference evidence="1 2" key="1">
    <citation type="journal article" date="2019" name="Commun. Biol.">
        <title>The bagworm genome reveals a unique fibroin gene that provides high tensile strength.</title>
        <authorList>
            <person name="Kono N."/>
            <person name="Nakamura H."/>
            <person name="Ohtoshi R."/>
            <person name="Tomita M."/>
            <person name="Numata K."/>
            <person name="Arakawa K."/>
        </authorList>
    </citation>
    <scope>NUCLEOTIDE SEQUENCE [LARGE SCALE GENOMIC DNA]</scope>
</reference>
<name>A0A4C1W7Y3_EUMVA</name>
<dbReference type="OrthoDB" id="1737200at2759"/>
<organism evidence="1 2">
    <name type="scientific">Eumeta variegata</name>
    <name type="common">Bagworm moth</name>
    <name type="synonym">Eumeta japonica</name>
    <dbReference type="NCBI Taxonomy" id="151549"/>
    <lineage>
        <taxon>Eukaryota</taxon>
        <taxon>Metazoa</taxon>
        <taxon>Ecdysozoa</taxon>
        <taxon>Arthropoda</taxon>
        <taxon>Hexapoda</taxon>
        <taxon>Insecta</taxon>
        <taxon>Pterygota</taxon>
        <taxon>Neoptera</taxon>
        <taxon>Endopterygota</taxon>
        <taxon>Lepidoptera</taxon>
        <taxon>Glossata</taxon>
        <taxon>Ditrysia</taxon>
        <taxon>Tineoidea</taxon>
        <taxon>Psychidae</taxon>
        <taxon>Oiketicinae</taxon>
        <taxon>Eumeta</taxon>
    </lineage>
</organism>
<proteinExistence type="predicted"/>
<dbReference type="Proteomes" id="UP000299102">
    <property type="component" value="Unassembled WGS sequence"/>
</dbReference>
<evidence type="ECO:0000313" key="2">
    <source>
        <dbReference type="Proteomes" id="UP000299102"/>
    </source>
</evidence>
<gene>
    <name evidence="1" type="ORF">EVAR_86405_1</name>
</gene>
<protein>
    <submittedName>
        <fullName evidence="1">Uncharacterized protein</fullName>
    </submittedName>
</protein>
<accession>A0A4C1W7Y3</accession>